<dbReference type="EMBL" id="JBHRTD010000018">
    <property type="protein sequence ID" value="MFC3140308.1"/>
    <property type="molecule type" value="Genomic_DNA"/>
</dbReference>
<comment type="cofactor">
    <cofactor evidence="2">
        <name>[4Fe-4S] cluster</name>
        <dbReference type="ChEBI" id="CHEBI:49883"/>
    </cofactor>
</comment>
<evidence type="ECO:0000256" key="4">
    <source>
        <dbReference type="ARBA" id="ARBA00022485"/>
    </source>
</evidence>
<dbReference type="RefSeq" id="WP_248934222.1">
    <property type="nucleotide sequence ID" value="NZ_JAKILF010000001.1"/>
</dbReference>
<dbReference type="PROSITE" id="PS00551">
    <property type="entry name" value="MOLYBDOPTERIN_PROK_1"/>
    <property type="match status" value="1"/>
</dbReference>
<keyword evidence="9" id="KW-0411">Iron-sulfur</keyword>
<keyword evidence="14" id="KW-1185">Reference proteome</keyword>
<organism evidence="13 14">
    <name type="scientific">Shewanella submarina</name>
    <dbReference type="NCBI Taxonomy" id="2016376"/>
    <lineage>
        <taxon>Bacteria</taxon>
        <taxon>Pseudomonadati</taxon>
        <taxon>Pseudomonadota</taxon>
        <taxon>Gammaproteobacteria</taxon>
        <taxon>Alteromonadales</taxon>
        <taxon>Shewanellaceae</taxon>
        <taxon>Shewanella</taxon>
    </lineage>
</organism>
<dbReference type="CDD" id="cd02791">
    <property type="entry name" value="MopB_CT_Nitrate-R-NapA-like"/>
    <property type="match status" value="1"/>
</dbReference>
<name>A0ABV7GHU1_9GAMM</name>
<evidence type="ECO:0000313" key="13">
    <source>
        <dbReference type="EMBL" id="MFC3140308.1"/>
    </source>
</evidence>
<protein>
    <submittedName>
        <fullName evidence="13">Molybdopterin-dependent oxidoreductase</fullName>
    </submittedName>
</protein>
<reference evidence="14" key="1">
    <citation type="journal article" date="2019" name="Int. J. Syst. Evol. Microbiol.">
        <title>The Global Catalogue of Microorganisms (GCM) 10K type strain sequencing project: providing services to taxonomists for standard genome sequencing and annotation.</title>
        <authorList>
            <consortium name="The Broad Institute Genomics Platform"/>
            <consortium name="The Broad Institute Genome Sequencing Center for Infectious Disease"/>
            <person name="Wu L."/>
            <person name="Ma J."/>
        </authorList>
    </citation>
    <scope>NUCLEOTIDE SEQUENCE [LARGE SCALE GENOMIC DNA]</scope>
    <source>
        <strain evidence="14">KCTC 52277</strain>
    </source>
</reference>
<dbReference type="InterPro" id="IPR041854">
    <property type="entry name" value="BFD-like_2Fe2S-bd_dom_sf"/>
</dbReference>
<dbReference type="Pfam" id="PF04324">
    <property type="entry name" value="Fer2_BFD"/>
    <property type="match status" value="1"/>
</dbReference>
<evidence type="ECO:0000256" key="5">
    <source>
        <dbReference type="ARBA" id="ARBA00022505"/>
    </source>
</evidence>
<evidence type="ECO:0000256" key="10">
    <source>
        <dbReference type="ARBA" id="ARBA00023063"/>
    </source>
</evidence>
<dbReference type="SMART" id="SM00926">
    <property type="entry name" value="Molybdop_Fe4S4"/>
    <property type="match status" value="1"/>
</dbReference>
<dbReference type="SUPFAM" id="SSF50692">
    <property type="entry name" value="ADC-like"/>
    <property type="match status" value="1"/>
</dbReference>
<evidence type="ECO:0000256" key="2">
    <source>
        <dbReference type="ARBA" id="ARBA00001966"/>
    </source>
</evidence>
<dbReference type="Gene3D" id="2.40.40.20">
    <property type="match status" value="1"/>
</dbReference>
<keyword evidence="5" id="KW-0500">Molybdenum</keyword>
<evidence type="ECO:0000256" key="11">
    <source>
        <dbReference type="SAM" id="MobiDB-lite"/>
    </source>
</evidence>
<comment type="caution">
    <text evidence="13">The sequence shown here is derived from an EMBL/GenBank/DDBJ whole genome shotgun (WGS) entry which is preliminary data.</text>
</comment>
<dbReference type="InterPro" id="IPR041957">
    <property type="entry name" value="CT_Nitrate-R-NapA-like"/>
</dbReference>
<evidence type="ECO:0000256" key="6">
    <source>
        <dbReference type="ARBA" id="ARBA00022723"/>
    </source>
</evidence>
<dbReference type="PANTHER" id="PTHR43105:SF9">
    <property type="entry name" value="NADPH-FE(3+) OXIDOREDUCTASE SUBUNIT ALPHA"/>
    <property type="match status" value="1"/>
</dbReference>
<dbReference type="Pfam" id="PF00384">
    <property type="entry name" value="Molybdopterin"/>
    <property type="match status" value="1"/>
</dbReference>
<dbReference type="Gene3D" id="2.20.25.90">
    <property type="entry name" value="ADC-like domains"/>
    <property type="match status" value="1"/>
</dbReference>
<evidence type="ECO:0000256" key="9">
    <source>
        <dbReference type="ARBA" id="ARBA00023014"/>
    </source>
</evidence>
<keyword evidence="7" id="KW-0560">Oxidoreductase</keyword>
<dbReference type="Pfam" id="PF01568">
    <property type="entry name" value="Molydop_binding"/>
    <property type="match status" value="1"/>
</dbReference>
<dbReference type="CDD" id="cd02754">
    <property type="entry name" value="MopB_Nitrate-R-NapA-like"/>
    <property type="match status" value="1"/>
</dbReference>
<dbReference type="InterPro" id="IPR009010">
    <property type="entry name" value="Asp_de-COase-like_dom_sf"/>
</dbReference>
<dbReference type="Gene3D" id="3.40.50.740">
    <property type="match status" value="1"/>
</dbReference>
<feature type="compositionally biased region" description="Polar residues" evidence="11">
    <location>
        <begin position="1"/>
        <end position="15"/>
    </location>
</feature>
<dbReference type="Gene3D" id="1.10.10.1100">
    <property type="entry name" value="BFD-like [2Fe-2S]-binding domain"/>
    <property type="match status" value="1"/>
</dbReference>
<evidence type="ECO:0000256" key="3">
    <source>
        <dbReference type="ARBA" id="ARBA00008747"/>
    </source>
</evidence>
<dbReference type="InterPro" id="IPR050123">
    <property type="entry name" value="Prok_molybdopt-oxidoreductase"/>
</dbReference>
<dbReference type="PANTHER" id="PTHR43105">
    <property type="entry name" value="RESPIRATORY NITRATE REDUCTASE"/>
    <property type="match status" value="1"/>
</dbReference>
<dbReference type="InterPro" id="IPR006656">
    <property type="entry name" value="Mopterin_OxRdtase"/>
</dbReference>
<dbReference type="SUPFAM" id="SSF53706">
    <property type="entry name" value="Formate dehydrogenase/DMSO reductase, domains 1-3"/>
    <property type="match status" value="1"/>
</dbReference>
<dbReference type="InterPro" id="IPR027467">
    <property type="entry name" value="MopterinOxRdtase_cofactor_BS"/>
</dbReference>
<dbReference type="InterPro" id="IPR006963">
    <property type="entry name" value="Mopterin_OxRdtase_4Fe-4S_dom"/>
</dbReference>
<feature type="domain" description="4Fe-4S Mo/W bis-MGD-type" evidence="12">
    <location>
        <begin position="25"/>
        <end position="81"/>
    </location>
</feature>
<dbReference type="Pfam" id="PF04879">
    <property type="entry name" value="Molybdop_Fe4S4"/>
    <property type="match status" value="1"/>
</dbReference>
<evidence type="ECO:0000313" key="14">
    <source>
        <dbReference type="Proteomes" id="UP001595621"/>
    </source>
</evidence>
<dbReference type="InterPro" id="IPR006657">
    <property type="entry name" value="MoPterin_dinucl-bd_dom"/>
</dbReference>
<accession>A0ABV7GHU1</accession>
<evidence type="ECO:0000256" key="1">
    <source>
        <dbReference type="ARBA" id="ARBA00001942"/>
    </source>
</evidence>
<evidence type="ECO:0000259" key="12">
    <source>
        <dbReference type="PROSITE" id="PS51669"/>
    </source>
</evidence>
<gene>
    <name evidence="13" type="ORF">ACFOE0_19275</name>
</gene>
<keyword evidence="8" id="KW-0408">Iron</keyword>
<keyword evidence="4" id="KW-0004">4Fe-4S</keyword>
<dbReference type="PROSITE" id="PS51669">
    <property type="entry name" value="4FE4S_MOW_BIS_MGD"/>
    <property type="match status" value="1"/>
</dbReference>
<comment type="cofactor">
    <cofactor evidence="1">
        <name>Mo-bis(molybdopterin guanine dinucleotide)</name>
        <dbReference type="ChEBI" id="CHEBI:60539"/>
    </cofactor>
</comment>
<proteinExistence type="inferred from homology"/>
<dbReference type="Gene3D" id="3.40.228.10">
    <property type="entry name" value="Dimethylsulfoxide Reductase, domain 2"/>
    <property type="match status" value="1"/>
</dbReference>
<comment type="similarity">
    <text evidence="3">Belongs to the prokaryotic molybdopterin-containing oxidoreductase family. NasA/NapA/NarB subfamily.</text>
</comment>
<evidence type="ECO:0000256" key="8">
    <source>
        <dbReference type="ARBA" id="ARBA00023004"/>
    </source>
</evidence>
<sequence length="951" mass="103303">MSKARTGNNEMQISQVAAPHSGNGENWTKSTCAYCGVGCGIEARVAADGELMVRGDETHPANYGRLCSKGMALGETLSTTGRMLSPSVHGQACDWQQALDTVASSLNQVIAEHGPDAVAFYVSGQLLIEDYYVANKLMKGFIGSGNIDTNSRLCMASAVAGHKRAFGEDCVPGNYGDLEMADLVVLVGSNLAWCHPVLFARLKAAKEQRGTRVVVIDPRVTASCDIADLHLAIKPGTDVALFNGLLTYLHGQGLVDQDYIAEHTKAFDKAVEAAAEFAPISKLSEVTGLNEEDINTLFHWFGETHRTVTLFSQGVNQSSSGTDKVNSILNCHLATGRIGQPGSSPFSITGQPNAMGGREVGAMANTLAAHLEFGRDDHHCLLSDYWGCSELATSPGLKAVDMFDAIEQGQIKAIWIMATNPAVSLPDSERINSILADCPLVIVSDVVADNDTLKHADICLPAQGWSEKSGTVSNSERCLSRQRRLLPTPGEGKPDWWIISEVAKRMGFASAFDYASELEIFNEYVALTAIANSRESSLKRQLNLGGLGQLTPTEYQHFKPTQWPVSGCSEPSRLYADGRFSTQDGRGRFVAVYYQVPALSPDNKFPLMLNSGRLRDQWHTMTRTGLSTRLNSQDFQPLLVLNPEDARSKAIEEGDLVKVASQLASQIFVASLSNQISRGQCFAPIHWSKSHCSSAKVSSLIPAFTDPVSGQPEFKATPVDISLVATQSRVSILVQQALPLFVLEQLEPVFWVKQRVANGYLYHLEYEDEVQPVVHKLSQLLEANGLMLSGRETLVSEPSDEYRRVIHRVVLFDAIAQANDAFAQANDGLAIQPQSHLKSQPETKPLFSLGTLAWEVRDKRVAAGDIATLVKQDFPLELVHAFLAGKLAQRPSMVCACKQVSKAQVQQVISAQNIQTVAELGQITQAGTGCGTCKSELSQLLRECQLRCQQA</sequence>
<keyword evidence="10" id="KW-0534">Nitrate assimilation</keyword>
<keyword evidence="6" id="KW-0479">Metal-binding</keyword>
<dbReference type="Proteomes" id="UP001595621">
    <property type="component" value="Unassembled WGS sequence"/>
</dbReference>
<evidence type="ECO:0000256" key="7">
    <source>
        <dbReference type="ARBA" id="ARBA00023002"/>
    </source>
</evidence>
<feature type="region of interest" description="Disordered" evidence="11">
    <location>
        <begin position="1"/>
        <end position="22"/>
    </location>
</feature>
<dbReference type="InterPro" id="IPR007419">
    <property type="entry name" value="BFD-like_2Fe2S-bd_dom"/>
</dbReference>